<evidence type="ECO:0000313" key="2">
    <source>
        <dbReference type="Proteomes" id="UP000439903"/>
    </source>
</evidence>
<sequence length="105" mass="12666">MAFWISEKCYNYMVFWIAEKCNLLKGHFPQIYKILVFPYSLYLSSFTIYPKETVILIFPLLNFATYPDIYSYCELFNVKDNSFTLLSDEPSYFKFWNVKALIKFK</sequence>
<dbReference type="AlphaFoldDB" id="A0A8H4A9M3"/>
<comment type="caution">
    <text evidence="1">The sequence shown here is derived from an EMBL/GenBank/DDBJ whole genome shotgun (WGS) entry which is preliminary data.</text>
</comment>
<dbReference type="Proteomes" id="UP000439903">
    <property type="component" value="Unassembled WGS sequence"/>
</dbReference>
<proteinExistence type="predicted"/>
<gene>
    <name evidence="1" type="ORF">F8M41_001948</name>
</gene>
<keyword evidence="2" id="KW-1185">Reference proteome</keyword>
<evidence type="ECO:0000313" key="1">
    <source>
        <dbReference type="EMBL" id="KAF0452269.1"/>
    </source>
</evidence>
<organism evidence="1 2">
    <name type="scientific">Gigaspora margarita</name>
    <dbReference type="NCBI Taxonomy" id="4874"/>
    <lineage>
        <taxon>Eukaryota</taxon>
        <taxon>Fungi</taxon>
        <taxon>Fungi incertae sedis</taxon>
        <taxon>Mucoromycota</taxon>
        <taxon>Glomeromycotina</taxon>
        <taxon>Glomeromycetes</taxon>
        <taxon>Diversisporales</taxon>
        <taxon>Gigasporaceae</taxon>
        <taxon>Gigaspora</taxon>
    </lineage>
</organism>
<protein>
    <submittedName>
        <fullName evidence="1">Uncharacterized protein</fullName>
    </submittedName>
</protein>
<accession>A0A8H4A9M3</accession>
<name>A0A8H4A9M3_GIGMA</name>
<reference evidence="1 2" key="1">
    <citation type="journal article" date="2019" name="Environ. Microbiol.">
        <title>At the nexus of three kingdoms: the genome of the mycorrhizal fungus Gigaspora margarita provides insights into plant, endobacterial and fungal interactions.</title>
        <authorList>
            <person name="Venice F."/>
            <person name="Ghignone S."/>
            <person name="Salvioli di Fossalunga A."/>
            <person name="Amselem J."/>
            <person name="Novero M."/>
            <person name="Xianan X."/>
            <person name="Sedzielewska Toro K."/>
            <person name="Morin E."/>
            <person name="Lipzen A."/>
            <person name="Grigoriev I.V."/>
            <person name="Henrissat B."/>
            <person name="Martin F.M."/>
            <person name="Bonfante P."/>
        </authorList>
    </citation>
    <scope>NUCLEOTIDE SEQUENCE [LARGE SCALE GENOMIC DNA]</scope>
    <source>
        <strain evidence="1 2">BEG34</strain>
    </source>
</reference>
<dbReference type="EMBL" id="WTPW01001162">
    <property type="protein sequence ID" value="KAF0452269.1"/>
    <property type="molecule type" value="Genomic_DNA"/>
</dbReference>